<comment type="caution">
    <text evidence="3">The sequence shown here is derived from an EMBL/GenBank/DDBJ whole genome shotgun (WGS) entry which is preliminary data.</text>
</comment>
<sequence length="134" mass="15330">MRMSPARVWRERGARYRLEGGRCKRCGKAFYPPKPACPYCGYPEVEKVELPKRGRVISFAIEHSVPEGFRHQAPLVVALIELENGVKVLSTLTDVRPENVYIGMPVEATLRRIWEEEDEGIIIYGIKFTPAEQQ</sequence>
<dbReference type="Pfam" id="PF01796">
    <property type="entry name" value="OB_ChsH2_C"/>
    <property type="match status" value="1"/>
</dbReference>
<evidence type="ECO:0000259" key="1">
    <source>
        <dbReference type="Pfam" id="PF01796"/>
    </source>
</evidence>
<protein>
    <submittedName>
        <fullName evidence="3">Zn-ribbon domain-containing OB-fold protein</fullName>
    </submittedName>
</protein>
<feature type="domain" description="ChsH2 C-terminal OB-fold" evidence="1">
    <location>
        <begin position="48"/>
        <end position="110"/>
    </location>
</feature>
<dbReference type="InterPro" id="IPR002878">
    <property type="entry name" value="ChsH2_C"/>
</dbReference>
<dbReference type="InterPro" id="IPR012340">
    <property type="entry name" value="NA-bd_OB-fold"/>
</dbReference>
<reference evidence="3" key="1">
    <citation type="journal article" date="2020" name="mSystems">
        <title>Genome- and Community-Level Interaction Insights into Carbon Utilization and Element Cycling Functions of Hydrothermarchaeota in Hydrothermal Sediment.</title>
        <authorList>
            <person name="Zhou Z."/>
            <person name="Liu Y."/>
            <person name="Xu W."/>
            <person name="Pan J."/>
            <person name="Luo Z.H."/>
            <person name="Li M."/>
        </authorList>
    </citation>
    <scope>NUCLEOTIDE SEQUENCE [LARGE SCALE GENOMIC DNA]</scope>
    <source>
        <strain evidence="3">SpSt-732</strain>
    </source>
</reference>
<dbReference type="PANTHER" id="PTHR34075:SF5">
    <property type="entry name" value="BLR3430 PROTEIN"/>
    <property type="match status" value="1"/>
</dbReference>
<dbReference type="PANTHER" id="PTHR34075">
    <property type="entry name" value="BLR3430 PROTEIN"/>
    <property type="match status" value="1"/>
</dbReference>
<dbReference type="InterPro" id="IPR022002">
    <property type="entry name" value="ChsH2_Znr"/>
</dbReference>
<feature type="domain" description="ChsH2 rubredoxin-like zinc ribbon" evidence="2">
    <location>
        <begin position="10"/>
        <end position="43"/>
    </location>
</feature>
<dbReference type="AlphaFoldDB" id="A0A7C4BBK5"/>
<organism evidence="3">
    <name type="scientific">Ignisphaera aggregans</name>
    <dbReference type="NCBI Taxonomy" id="334771"/>
    <lineage>
        <taxon>Archaea</taxon>
        <taxon>Thermoproteota</taxon>
        <taxon>Thermoprotei</taxon>
        <taxon>Desulfurococcales</taxon>
        <taxon>Desulfurococcaceae</taxon>
        <taxon>Ignisphaera</taxon>
    </lineage>
</organism>
<evidence type="ECO:0000259" key="2">
    <source>
        <dbReference type="Pfam" id="PF12172"/>
    </source>
</evidence>
<evidence type="ECO:0000313" key="3">
    <source>
        <dbReference type="EMBL" id="HGI87035.1"/>
    </source>
</evidence>
<proteinExistence type="predicted"/>
<dbReference type="Gene3D" id="6.10.30.10">
    <property type="match status" value="1"/>
</dbReference>
<dbReference type="InterPro" id="IPR052513">
    <property type="entry name" value="Thioester_dehydratase-like"/>
</dbReference>
<accession>A0A7C4BBK5</accession>
<dbReference type="EMBL" id="DTFF01000012">
    <property type="protein sequence ID" value="HGI87035.1"/>
    <property type="molecule type" value="Genomic_DNA"/>
</dbReference>
<dbReference type="SUPFAM" id="SSF50249">
    <property type="entry name" value="Nucleic acid-binding proteins"/>
    <property type="match status" value="1"/>
</dbReference>
<gene>
    <name evidence="3" type="ORF">ENV14_01350</name>
</gene>
<name>A0A7C4BBK5_9CREN</name>
<dbReference type="Pfam" id="PF12172">
    <property type="entry name" value="zf-ChsH2"/>
    <property type="match status" value="1"/>
</dbReference>